<gene>
    <name evidence="1" type="ORF">CVV64_11465</name>
</gene>
<accession>A0A2N1PNL7</accession>
<name>A0A2N1PNL7_9BACT</name>
<comment type="caution">
    <text evidence="1">The sequence shown here is derived from an EMBL/GenBank/DDBJ whole genome shotgun (WGS) entry which is preliminary data.</text>
</comment>
<protein>
    <recommendedName>
        <fullName evidence="3">Microcin J25-processing protein McjB C-terminal domain-containing protein</fullName>
    </recommendedName>
</protein>
<sequence>MILNRSKLLKAATKFRDAIEKCHKGLKLLRFENFPRGSCGDTVYLLGRYLKDQGIGSFDCYCGSIMLGQYDEQSHAWLQNGNLYLDITADQFDEINDRVIIVENSFWHQKFQSKYEHEADFNVFKHDELTFKRFESTYNTILRSIG</sequence>
<dbReference type="EMBL" id="PGXC01000009">
    <property type="protein sequence ID" value="PKK89945.1"/>
    <property type="molecule type" value="Genomic_DNA"/>
</dbReference>
<organism evidence="1 2">
    <name type="scientific">Candidatus Wallbacteria bacterium HGW-Wallbacteria-1</name>
    <dbReference type="NCBI Taxonomy" id="2013854"/>
    <lineage>
        <taxon>Bacteria</taxon>
        <taxon>Candidatus Walliibacteriota</taxon>
    </lineage>
</organism>
<evidence type="ECO:0000313" key="1">
    <source>
        <dbReference type="EMBL" id="PKK89945.1"/>
    </source>
</evidence>
<proteinExistence type="predicted"/>
<dbReference type="AlphaFoldDB" id="A0A2N1PNL7"/>
<reference evidence="1 2" key="1">
    <citation type="journal article" date="2017" name="ISME J.">
        <title>Potential for microbial H2 and metal transformations associated with novel bacteria and archaea in deep terrestrial subsurface sediments.</title>
        <authorList>
            <person name="Hernsdorf A.W."/>
            <person name="Amano Y."/>
            <person name="Miyakawa K."/>
            <person name="Ise K."/>
            <person name="Suzuki Y."/>
            <person name="Anantharaman K."/>
            <person name="Probst A."/>
            <person name="Burstein D."/>
            <person name="Thomas B.C."/>
            <person name="Banfield J.F."/>
        </authorList>
    </citation>
    <scope>NUCLEOTIDE SEQUENCE [LARGE SCALE GENOMIC DNA]</scope>
    <source>
        <strain evidence="1">HGW-Wallbacteria-1</strain>
    </source>
</reference>
<evidence type="ECO:0008006" key="3">
    <source>
        <dbReference type="Google" id="ProtNLM"/>
    </source>
</evidence>
<dbReference type="Proteomes" id="UP000233256">
    <property type="component" value="Unassembled WGS sequence"/>
</dbReference>
<evidence type="ECO:0000313" key="2">
    <source>
        <dbReference type="Proteomes" id="UP000233256"/>
    </source>
</evidence>